<evidence type="ECO:0000313" key="2">
    <source>
        <dbReference type="Proteomes" id="UP001321473"/>
    </source>
</evidence>
<dbReference type="Proteomes" id="UP001321473">
    <property type="component" value="Unassembled WGS sequence"/>
</dbReference>
<accession>A0AAQ4E0F7</accession>
<gene>
    <name evidence="1" type="ORF">V5799_015339</name>
</gene>
<protein>
    <submittedName>
        <fullName evidence="1">Uncharacterized protein</fullName>
    </submittedName>
</protein>
<dbReference type="AlphaFoldDB" id="A0AAQ4E0F7"/>
<reference evidence="1 2" key="1">
    <citation type="journal article" date="2023" name="Arcadia Sci">
        <title>De novo assembly of a long-read Amblyomma americanum tick genome.</title>
        <authorList>
            <person name="Chou S."/>
            <person name="Poskanzer K.E."/>
            <person name="Rollins M."/>
            <person name="Thuy-Boun P.S."/>
        </authorList>
    </citation>
    <scope>NUCLEOTIDE SEQUENCE [LARGE SCALE GENOMIC DNA]</scope>
    <source>
        <strain evidence="1">F_SG_1</strain>
        <tissue evidence="1">Salivary glands</tissue>
    </source>
</reference>
<keyword evidence="2" id="KW-1185">Reference proteome</keyword>
<dbReference type="EMBL" id="JARKHS020024349">
    <property type="protein sequence ID" value="KAK8768197.1"/>
    <property type="molecule type" value="Genomic_DNA"/>
</dbReference>
<sequence>MKAIDFWLDILKEFPHWKQVLKRDKLCFSVTSSINYARNSVDKIDFVRPVRNKEDLQRYSRLRFITKGKNGKYPVEEKETTYYFDSTTRTHYWRYMSGNTLLRFFAYDTGDTLHYKVTQMLNAYGDDKCVVFDDLGEDSESANITVSGRRLAFGKFELLHGVHSALQNRYGVPFPG</sequence>
<organism evidence="1 2">
    <name type="scientific">Amblyomma americanum</name>
    <name type="common">Lone star tick</name>
    <dbReference type="NCBI Taxonomy" id="6943"/>
    <lineage>
        <taxon>Eukaryota</taxon>
        <taxon>Metazoa</taxon>
        <taxon>Ecdysozoa</taxon>
        <taxon>Arthropoda</taxon>
        <taxon>Chelicerata</taxon>
        <taxon>Arachnida</taxon>
        <taxon>Acari</taxon>
        <taxon>Parasitiformes</taxon>
        <taxon>Ixodida</taxon>
        <taxon>Ixodoidea</taxon>
        <taxon>Ixodidae</taxon>
        <taxon>Amblyomminae</taxon>
        <taxon>Amblyomma</taxon>
    </lineage>
</organism>
<evidence type="ECO:0000313" key="1">
    <source>
        <dbReference type="EMBL" id="KAK8768197.1"/>
    </source>
</evidence>
<comment type="caution">
    <text evidence="1">The sequence shown here is derived from an EMBL/GenBank/DDBJ whole genome shotgun (WGS) entry which is preliminary data.</text>
</comment>
<name>A0AAQ4E0F7_AMBAM</name>
<proteinExistence type="predicted"/>